<dbReference type="AlphaFoldDB" id="A0A8H4RFW3"/>
<protein>
    <recommendedName>
        <fullName evidence="3">DUF6594 domain-containing protein</fullName>
    </recommendedName>
</protein>
<evidence type="ECO:0000313" key="4">
    <source>
        <dbReference type="EMBL" id="KAF4629312.1"/>
    </source>
</evidence>
<evidence type="ECO:0000313" key="5">
    <source>
        <dbReference type="Proteomes" id="UP000566819"/>
    </source>
</evidence>
<feature type="transmembrane region" description="Helical" evidence="2">
    <location>
        <begin position="657"/>
        <end position="676"/>
    </location>
</feature>
<dbReference type="InterPro" id="IPR046529">
    <property type="entry name" value="DUF6594"/>
</dbReference>
<dbReference type="PANTHER" id="PTHR34502">
    <property type="entry name" value="DUF6594 DOMAIN-CONTAINING PROTEIN-RELATED"/>
    <property type="match status" value="1"/>
</dbReference>
<dbReference type="EMBL" id="JAAMPI010000694">
    <property type="protein sequence ID" value="KAF4629312.1"/>
    <property type="molecule type" value="Genomic_DNA"/>
</dbReference>
<keyword evidence="5" id="KW-1185">Reference proteome</keyword>
<comment type="caution">
    <text evidence="4">The sequence shown here is derived from an EMBL/GenBank/DDBJ whole genome shotgun (WGS) entry which is preliminary data.</text>
</comment>
<evidence type="ECO:0000259" key="3">
    <source>
        <dbReference type="Pfam" id="PF20237"/>
    </source>
</evidence>
<dbReference type="PANTHER" id="PTHR34502:SF3">
    <property type="entry name" value="DUF6594 DOMAIN-CONTAINING PROTEIN"/>
    <property type="match status" value="1"/>
</dbReference>
<accession>A0A8H4RFW3</accession>
<evidence type="ECO:0000256" key="2">
    <source>
        <dbReference type="SAM" id="Phobius"/>
    </source>
</evidence>
<feature type="region of interest" description="Disordered" evidence="1">
    <location>
        <begin position="251"/>
        <end position="276"/>
    </location>
</feature>
<keyword evidence="2" id="KW-0472">Membrane</keyword>
<feature type="compositionally biased region" description="Polar residues" evidence="1">
    <location>
        <begin position="251"/>
        <end position="260"/>
    </location>
</feature>
<proteinExistence type="predicted"/>
<feature type="compositionally biased region" description="Basic and acidic residues" evidence="1">
    <location>
        <begin position="264"/>
        <end position="276"/>
    </location>
</feature>
<gene>
    <name evidence="4" type="ORF">G7Y89_g8839</name>
</gene>
<feature type="domain" description="DUF6594" evidence="3">
    <location>
        <begin position="530"/>
        <end position="699"/>
    </location>
</feature>
<evidence type="ECO:0000256" key="1">
    <source>
        <dbReference type="SAM" id="MobiDB-lite"/>
    </source>
</evidence>
<dbReference type="Proteomes" id="UP000566819">
    <property type="component" value="Unassembled WGS sequence"/>
</dbReference>
<sequence>MVCGVTDCTPTSQSFPRREVCLSPRVILSGVSRFFSFERCAAQCIFCWSVNTPHRDELSPYSKEFELDEKISTNFSFHLWMVGREPRSARPTVIFTSKSDSYRTKVIRILQANDILAKFPGMSLKSMDRMPAEPMGMKQEPYPSDIESRYSGPCEQQIYLRDGGKNVCGSSIQIGVNHEATLGGVLIINGIYFGFTSLHPRTTEDSSVETFTEDNSSFQFDDDSDVTTTKTQSLRSLKPVSTRMSFHRSSVDLSSGSVEAQGSRVRETQPYHENGDARPRQIGVVKEAGVQNDLDYEIFRIDDPVLHVPNRINLPPTPEEPHRLLDIQTPGDCGAWVVDAHSGALYGHVVAGNSSLRRAYIIPAINVMNDILQRFQHSPILPSISRFESIPLSQTQNEPYHFSRHSFVVDMEPQAFLRSRLPSSQANLPPPSDLQTNNRSIEVEEIQSEYLQARGSGTVHPSTNRPSWVSAIKRLRNSKPIDRIEDRYSGNLTETLEEFPPGYPRLASFINSDDDFAIFRRFGTLRTPKLLLQDAESKKLRKASKEIHRNLFNYIHNRKPLGAKDMGFIYHGDDFVCVGEPSPDSVLDNAIQSLASTTRLGSIFTTSDGKKSEDPLIRYYFKTRLSKVTRIIVTLTAVAILLVPIYILFALDISTRLLLTIVLACAMSFAVVLSLVTHSDNGEDRMDLFRTVLLYTAVLAGIVAIVATGRSVI</sequence>
<keyword evidence="2" id="KW-0812">Transmembrane</keyword>
<reference evidence="4 5" key="1">
    <citation type="submission" date="2020-03" db="EMBL/GenBank/DDBJ databases">
        <title>Draft Genome Sequence of Cudoniella acicularis.</title>
        <authorList>
            <person name="Buettner E."/>
            <person name="Kellner H."/>
        </authorList>
    </citation>
    <scope>NUCLEOTIDE SEQUENCE [LARGE SCALE GENOMIC DNA]</scope>
    <source>
        <strain evidence="4 5">DSM 108380</strain>
    </source>
</reference>
<dbReference type="OrthoDB" id="5865767at2759"/>
<feature type="transmembrane region" description="Helical" evidence="2">
    <location>
        <begin position="628"/>
        <end position="651"/>
    </location>
</feature>
<keyword evidence="2" id="KW-1133">Transmembrane helix</keyword>
<name>A0A8H4RFW3_9HELO</name>
<organism evidence="4 5">
    <name type="scientific">Cudoniella acicularis</name>
    <dbReference type="NCBI Taxonomy" id="354080"/>
    <lineage>
        <taxon>Eukaryota</taxon>
        <taxon>Fungi</taxon>
        <taxon>Dikarya</taxon>
        <taxon>Ascomycota</taxon>
        <taxon>Pezizomycotina</taxon>
        <taxon>Leotiomycetes</taxon>
        <taxon>Helotiales</taxon>
        <taxon>Tricladiaceae</taxon>
        <taxon>Cudoniella</taxon>
    </lineage>
</organism>
<dbReference type="Pfam" id="PF20237">
    <property type="entry name" value="DUF6594"/>
    <property type="match status" value="1"/>
</dbReference>
<feature type="transmembrane region" description="Helical" evidence="2">
    <location>
        <begin position="688"/>
        <end position="707"/>
    </location>
</feature>